<dbReference type="AlphaFoldDB" id="A0A645E4K4"/>
<sequence>MERKVVGGGLGGPFPVHHRNGRGSGNLEALSHEGEGHLGNNDHGGTVLLGEIEGPDGEVEGLLDR</sequence>
<feature type="compositionally biased region" description="Acidic residues" evidence="1">
    <location>
        <begin position="53"/>
        <end position="65"/>
    </location>
</feature>
<gene>
    <name evidence="2" type="ORF">SDC9_143812</name>
</gene>
<protein>
    <submittedName>
        <fullName evidence="2">Uncharacterized protein</fullName>
    </submittedName>
</protein>
<name>A0A645E4K4_9ZZZZ</name>
<reference evidence="2" key="1">
    <citation type="submission" date="2019-08" db="EMBL/GenBank/DDBJ databases">
        <authorList>
            <person name="Kucharzyk K."/>
            <person name="Murdoch R.W."/>
            <person name="Higgins S."/>
            <person name="Loffler F."/>
        </authorList>
    </citation>
    <scope>NUCLEOTIDE SEQUENCE</scope>
</reference>
<comment type="caution">
    <text evidence="2">The sequence shown here is derived from an EMBL/GenBank/DDBJ whole genome shotgun (WGS) entry which is preliminary data.</text>
</comment>
<feature type="compositionally biased region" description="Gly residues" evidence="1">
    <location>
        <begin position="1"/>
        <end position="12"/>
    </location>
</feature>
<proteinExistence type="predicted"/>
<evidence type="ECO:0000256" key="1">
    <source>
        <dbReference type="SAM" id="MobiDB-lite"/>
    </source>
</evidence>
<organism evidence="2">
    <name type="scientific">bioreactor metagenome</name>
    <dbReference type="NCBI Taxonomy" id="1076179"/>
    <lineage>
        <taxon>unclassified sequences</taxon>
        <taxon>metagenomes</taxon>
        <taxon>ecological metagenomes</taxon>
    </lineage>
</organism>
<feature type="region of interest" description="Disordered" evidence="1">
    <location>
        <begin position="1"/>
        <end position="65"/>
    </location>
</feature>
<accession>A0A645E4K4</accession>
<evidence type="ECO:0000313" key="2">
    <source>
        <dbReference type="EMBL" id="MPM96647.1"/>
    </source>
</evidence>
<dbReference type="EMBL" id="VSSQ01043005">
    <property type="protein sequence ID" value="MPM96647.1"/>
    <property type="molecule type" value="Genomic_DNA"/>
</dbReference>